<dbReference type="Proteomes" id="UP001501442">
    <property type="component" value="Unassembled WGS sequence"/>
</dbReference>
<evidence type="ECO:0000313" key="1">
    <source>
        <dbReference type="EMBL" id="GAA4626678.1"/>
    </source>
</evidence>
<accession>A0ABP8U8Y3</accession>
<sequence length="98" mass="10706">MTAPDLDTHGERAARELARRLEPVTTLKDPYAFALRFIQDLKAEHWHHIEPPPPVIAAAGTGAPPDPHADELDAARQACARASDKFAAKATPTRKDHP</sequence>
<proteinExistence type="predicted"/>
<protein>
    <submittedName>
        <fullName evidence="1">Uncharacterized protein</fullName>
    </submittedName>
</protein>
<dbReference type="RefSeq" id="WP_345431976.1">
    <property type="nucleotide sequence ID" value="NZ_BAABHK010000004.1"/>
</dbReference>
<evidence type="ECO:0000313" key="2">
    <source>
        <dbReference type="Proteomes" id="UP001501442"/>
    </source>
</evidence>
<comment type="caution">
    <text evidence="1">The sequence shown here is derived from an EMBL/GenBank/DDBJ whole genome shotgun (WGS) entry which is preliminary data.</text>
</comment>
<reference evidence="2" key="1">
    <citation type="journal article" date="2019" name="Int. J. Syst. Evol. Microbiol.">
        <title>The Global Catalogue of Microorganisms (GCM) 10K type strain sequencing project: providing services to taxonomists for standard genome sequencing and annotation.</title>
        <authorList>
            <consortium name="The Broad Institute Genomics Platform"/>
            <consortium name="The Broad Institute Genome Sequencing Center for Infectious Disease"/>
            <person name="Wu L."/>
            <person name="Ma J."/>
        </authorList>
    </citation>
    <scope>NUCLEOTIDE SEQUENCE [LARGE SCALE GENOMIC DNA]</scope>
    <source>
        <strain evidence="2">JCM 17939</strain>
    </source>
</reference>
<name>A0ABP8U8Y3_9ACTN</name>
<dbReference type="EMBL" id="BAABHK010000004">
    <property type="protein sequence ID" value="GAA4626678.1"/>
    <property type="molecule type" value="Genomic_DNA"/>
</dbReference>
<keyword evidence="2" id="KW-1185">Reference proteome</keyword>
<organism evidence="1 2">
    <name type="scientific">Actinoallomurus vinaceus</name>
    <dbReference type="NCBI Taxonomy" id="1080074"/>
    <lineage>
        <taxon>Bacteria</taxon>
        <taxon>Bacillati</taxon>
        <taxon>Actinomycetota</taxon>
        <taxon>Actinomycetes</taxon>
        <taxon>Streptosporangiales</taxon>
        <taxon>Thermomonosporaceae</taxon>
        <taxon>Actinoallomurus</taxon>
    </lineage>
</organism>
<gene>
    <name evidence="1" type="ORF">GCM10023196_035910</name>
</gene>